<dbReference type="AlphaFoldDB" id="A0A1I6Y303"/>
<evidence type="ECO:0000256" key="1">
    <source>
        <dbReference type="SAM" id="SignalP"/>
    </source>
</evidence>
<dbReference type="RefSeq" id="WP_090246195.1">
    <property type="nucleotide sequence ID" value="NZ_FPAS01000001.1"/>
</dbReference>
<evidence type="ECO:0000313" key="2">
    <source>
        <dbReference type="EMBL" id="SFT44732.1"/>
    </source>
</evidence>
<organism evidence="2 3">
    <name type="scientific">Lishizhenia tianjinensis</name>
    <dbReference type="NCBI Taxonomy" id="477690"/>
    <lineage>
        <taxon>Bacteria</taxon>
        <taxon>Pseudomonadati</taxon>
        <taxon>Bacteroidota</taxon>
        <taxon>Flavobacteriia</taxon>
        <taxon>Flavobacteriales</taxon>
        <taxon>Crocinitomicaceae</taxon>
        <taxon>Lishizhenia</taxon>
    </lineage>
</organism>
<accession>A0A1I6Y303</accession>
<reference evidence="2 3" key="1">
    <citation type="submission" date="2016-10" db="EMBL/GenBank/DDBJ databases">
        <authorList>
            <person name="de Groot N.N."/>
        </authorList>
    </citation>
    <scope>NUCLEOTIDE SEQUENCE [LARGE SCALE GENOMIC DNA]</scope>
    <source>
        <strain evidence="2 3">CGMCC 1.7005</strain>
    </source>
</reference>
<keyword evidence="3" id="KW-1185">Reference proteome</keyword>
<dbReference type="PROSITE" id="PS51257">
    <property type="entry name" value="PROKAR_LIPOPROTEIN"/>
    <property type="match status" value="1"/>
</dbReference>
<evidence type="ECO:0000313" key="3">
    <source>
        <dbReference type="Proteomes" id="UP000236454"/>
    </source>
</evidence>
<gene>
    <name evidence="2" type="ORF">SAMN05216474_0619</name>
</gene>
<dbReference type="OrthoDB" id="672868at2"/>
<dbReference type="STRING" id="477690.SAMN05216474_0619"/>
<sequence>MNPSIKYLVLLLLFSFVACNSEDPKVKSSKEKLPQPPLPNGEYMFKLFLAEHDTLVQGENVKVKIEGNQVVVSFTGKGKFNLKQGDIISAGTLRQNQAGIWMISNNPKDAEVNDIYGCNGAPNPIDFELRTIRLCPTTQN</sequence>
<proteinExistence type="predicted"/>
<name>A0A1I6Y303_9FLAO</name>
<feature type="signal peptide" evidence="1">
    <location>
        <begin position="1"/>
        <end position="20"/>
    </location>
</feature>
<dbReference type="EMBL" id="FPAS01000001">
    <property type="protein sequence ID" value="SFT44732.1"/>
    <property type="molecule type" value="Genomic_DNA"/>
</dbReference>
<protein>
    <submittedName>
        <fullName evidence="2">Uncharacterized protein</fullName>
    </submittedName>
</protein>
<dbReference type="Proteomes" id="UP000236454">
    <property type="component" value="Unassembled WGS sequence"/>
</dbReference>
<keyword evidence="1" id="KW-0732">Signal</keyword>
<feature type="chain" id="PRO_5014835251" evidence="1">
    <location>
        <begin position="21"/>
        <end position="140"/>
    </location>
</feature>